<keyword evidence="2" id="KW-1185">Reference proteome</keyword>
<proteinExistence type="predicted"/>
<dbReference type="EMBL" id="LT629971">
    <property type="protein sequence ID" value="SEH88427.1"/>
    <property type="molecule type" value="Genomic_DNA"/>
</dbReference>
<dbReference type="AlphaFoldDB" id="A0A1H6LUC0"/>
<evidence type="ECO:0000313" key="1">
    <source>
        <dbReference type="EMBL" id="SEH88427.1"/>
    </source>
</evidence>
<dbReference type="RefSeq" id="WP_083409696.1">
    <property type="nucleotide sequence ID" value="NZ_LT629971.1"/>
</dbReference>
<dbReference type="SUPFAM" id="SSF51905">
    <property type="entry name" value="FAD/NAD(P)-binding domain"/>
    <property type="match status" value="1"/>
</dbReference>
<gene>
    <name evidence="1" type="ORF">SAMN04489835_5263</name>
</gene>
<accession>A0A1H6LUC0</accession>
<dbReference type="OrthoDB" id="4640500at2"/>
<evidence type="ECO:0008006" key="3">
    <source>
        <dbReference type="Google" id="ProtNLM"/>
    </source>
</evidence>
<protein>
    <recommendedName>
        <fullName evidence="3">FAD binding domain-containing protein</fullName>
    </recommendedName>
</protein>
<organism evidence="1 2">
    <name type="scientific">Mycolicibacterium rutilum</name>
    <name type="common">Mycobacterium rutilum</name>
    <dbReference type="NCBI Taxonomy" id="370526"/>
    <lineage>
        <taxon>Bacteria</taxon>
        <taxon>Bacillati</taxon>
        <taxon>Actinomycetota</taxon>
        <taxon>Actinomycetes</taxon>
        <taxon>Mycobacteriales</taxon>
        <taxon>Mycobacteriaceae</taxon>
        <taxon>Mycolicibacterium</taxon>
    </lineage>
</organism>
<dbReference type="Proteomes" id="UP000182915">
    <property type="component" value="Chromosome I"/>
</dbReference>
<dbReference type="InterPro" id="IPR036188">
    <property type="entry name" value="FAD/NAD-bd_sf"/>
</dbReference>
<reference evidence="2" key="1">
    <citation type="submission" date="2016-10" db="EMBL/GenBank/DDBJ databases">
        <authorList>
            <person name="Varghese N."/>
            <person name="Submissions S."/>
        </authorList>
    </citation>
    <scope>NUCLEOTIDE SEQUENCE [LARGE SCALE GENOMIC DNA]</scope>
    <source>
        <strain evidence="2">DSM 45405</strain>
    </source>
</reference>
<name>A0A1H6LUC0_MYCRU</name>
<dbReference type="Gene3D" id="3.50.50.60">
    <property type="entry name" value="FAD/NAD(P)-binding domain"/>
    <property type="match status" value="1"/>
</dbReference>
<sequence length="299" mass="31775">MTWNDEVDVVCTGAGAAGLAHALAVSEVGADVFVADSGADHTAGREWLDVGIADAETREFFTELVSDLGPLRRSSYDLDVPIRVAPPPPVQAETGRTVAPFVGSKLRDWAARCVATPYGFLSTRLPDWQTSTMRGADGEILEVSELGALTPGTADVGAAVRDWLAARAAHEDIEIHGGHTLQRVVFEEGVAIGAVFDTAEGLVAIRARHGVTVAGSAAQIGGPVPANLPADAALRVCVVGQRASRFGRLELISSESVPKSVSPTCRSRNRRLATNMRETYRHLQPWRCTKVQGYPTLGE</sequence>
<evidence type="ECO:0000313" key="2">
    <source>
        <dbReference type="Proteomes" id="UP000182915"/>
    </source>
</evidence>